<sequence length="263" mass="29720">MNKNHIFLLLLLVIFTASCVPNKELKYLQDNKNSNDTLIMSEIVKKPYRIQSNDVLVINIKTIDAELTEMFRVSEGNRNIVNEQILFFEGFNVDDHGNIRIPILGEVKVLGNTTEEVRINIEKRLLEEYFNAEASLFVTVKLAGIRYTINGEVRSPGTNIIYNDRATIMDAISNSGDITMTGDRKNVVIVRQYPHGVEMHTINLLDKKALESPYYYIQPNDFILINPLKQKSWGTGTTGIQSLSTIISALSLVTSIIILSSRL</sequence>
<reference evidence="17" key="1">
    <citation type="submission" date="2022-04" db="EMBL/GenBank/DDBJ databases">
        <title>Consumption of N2O by Flavobacterium azooxidireducens sp. nov. isolated from Decomposing Leaf Litter of Phragmites australis (Cav.).</title>
        <authorList>
            <person name="Behrendt U."/>
            <person name="Spanner T."/>
            <person name="Augustin J."/>
            <person name="Horn M.A."/>
            <person name="Kolb S."/>
            <person name="Ulrich A."/>
        </authorList>
    </citation>
    <scope>NUCLEOTIDE SEQUENCE</scope>
    <source>
        <strain evidence="17">IGB 4-14</strain>
    </source>
</reference>
<name>A0ABY4KG69_9FLAO</name>
<proteinExistence type="inferred from homology"/>
<evidence type="ECO:0000256" key="13">
    <source>
        <dbReference type="ARBA" id="ARBA00023237"/>
    </source>
</evidence>
<dbReference type="InterPro" id="IPR049712">
    <property type="entry name" value="Poly_export"/>
</dbReference>
<keyword evidence="10" id="KW-0626">Porin</keyword>
<dbReference type="RefSeq" id="WP_248434324.1">
    <property type="nucleotide sequence ID" value="NZ_CP096205.1"/>
</dbReference>
<evidence type="ECO:0000256" key="10">
    <source>
        <dbReference type="ARBA" id="ARBA00023114"/>
    </source>
</evidence>
<evidence type="ECO:0000256" key="14">
    <source>
        <dbReference type="ARBA" id="ARBA00023288"/>
    </source>
</evidence>
<accession>A0ABY4KG69</accession>
<evidence type="ECO:0000256" key="9">
    <source>
        <dbReference type="ARBA" id="ARBA00023065"/>
    </source>
</evidence>
<evidence type="ECO:0000256" key="7">
    <source>
        <dbReference type="ARBA" id="ARBA00022729"/>
    </source>
</evidence>
<keyword evidence="13" id="KW-0998">Cell outer membrane</keyword>
<dbReference type="PANTHER" id="PTHR33619:SF3">
    <property type="entry name" value="POLYSACCHARIDE EXPORT PROTEIN GFCE-RELATED"/>
    <property type="match status" value="1"/>
</dbReference>
<evidence type="ECO:0000256" key="11">
    <source>
        <dbReference type="ARBA" id="ARBA00023136"/>
    </source>
</evidence>
<keyword evidence="18" id="KW-1185">Reference proteome</keyword>
<evidence type="ECO:0000259" key="15">
    <source>
        <dbReference type="Pfam" id="PF02563"/>
    </source>
</evidence>
<keyword evidence="6" id="KW-0812">Transmembrane</keyword>
<protein>
    <submittedName>
        <fullName evidence="17">Polysaccharide biosynthesis/export family protein</fullName>
    </submittedName>
</protein>
<keyword evidence="9" id="KW-0406">Ion transport</keyword>
<evidence type="ECO:0000256" key="5">
    <source>
        <dbReference type="ARBA" id="ARBA00022597"/>
    </source>
</evidence>
<dbReference type="PROSITE" id="PS51257">
    <property type="entry name" value="PROKAR_LIPOPROTEIN"/>
    <property type="match status" value="1"/>
</dbReference>
<gene>
    <name evidence="17" type="ORF">M0M57_00325</name>
</gene>
<comment type="subcellular location">
    <subcellularLocation>
        <location evidence="1">Cell outer membrane</location>
        <topology evidence="1">Multi-pass membrane protein</topology>
    </subcellularLocation>
</comment>
<evidence type="ECO:0000256" key="12">
    <source>
        <dbReference type="ARBA" id="ARBA00023139"/>
    </source>
</evidence>
<dbReference type="Proteomes" id="UP000830583">
    <property type="component" value="Chromosome"/>
</dbReference>
<evidence type="ECO:0000256" key="2">
    <source>
        <dbReference type="ARBA" id="ARBA00009450"/>
    </source>
</evidence>
<dbReference type="Gene3D" id="3.30.1950.10">
    <property type="entry name" value="wza like domain"/>
    <property type="match status" value="1"/>
</dbReference>
<feature type="domain" description="Polysaccharide export protein N-terminal" evidence="15">
    <location>
        <begin position="45"/>
        <end position="140"/>
    </location>
</feature>
<keyword evidence="8" id="KW-0625">Polysaccharide transport</keyword>
<keyword evidence="7" id="KW-0732">Signal</keyword>
<feature type="domain" description="SLBB" evidence="16">
    <location>
        <begin position="147"/>
        <end position="212"/>
    </location>
</feature>
<dbReference type="EMBL" id="CP096205">
    <property type="protein sequence ID" value="UPQ79301.1"/>
    <property type="molecule type" value="Genomic_DNA"/>
</dbReference>
<evidence type="ECO:0000256" key="8">
    <source>
        <dbReference type="ARBA" id="ARBA00023047"/>
    </source>
</evidence>
<evidence type="ECO:0000256" key="6">
    <source>
        <dbReference type="ARBA" id="ARBA00022692"/>
    </source>
</evidence>
<keyword evidence="11" id="KW-0472">Membrane</keyword>
<dbReference type="PANTHER" id="PTHR33619">
    <property type="entry name" value="POLYSACCHARIDE EXPORT PROTEIN GFCE-RELATED"/>
    <property type="match status" value="1"/>
</dbReference>
<keyword evidence="5" id="KW-0762">Sugar transport</keyword>
<evidence type="ECO:0000256" key="1">
    <source>
        <dbReference type="ARBA" id="ARBA00004571"/>
    </source>
</evidence>
<evidence type="ECO:0000313" key="17">
    <source>
        <dbReference type="EMBL" id="UPQ79301.1"/>
    </source>
</evidence>
<evidence type="ECO:0000256" key="4">
    <source>
        <dbReference type="ARBA" id="ARBA00022452"/>
    </source>
</evidence>
<dbReference type="InterPro" id="IPR054765">
    <property type="entry name" value="SLBB_dom"/>
</dbReference>
<evidence type="ECO:0000256" key="3">
    <source>
        <dbReference type="ARBA" id="ARBA00022448"/>
    </source>
</evidence>
<dbReference type="Gene3D" id="3.10.560.10">
    <property type="entry name" value="Outer membrane lipoprotein wza domain like"/>
    <property type="match status" value="1"/>
</dbReference>
<keyword evidence="14" id="KW-0449">Lipoprotein</keyword>
<keyword evidence="12" id="KW-0564">Palmitate</keyword>
<dbReference type="InterPro" id="IPR003715">
    <property type="entry name" value="Poly_export_N"/>
</dbReference>
<organism evidence="17 18">
    <name type="scientific">Flavobacterium azooxidireducens</name>
    <dbReference type="NCBI Taxonomy" id="1871076"/>
    <lineage>
        <taxon>Bacteria</taxon>
        <taxon>Pseudomonadati</taxon>
        <taxon>Bacteroidota</taxon>
        <taxon>Flavobacteriia</taxon>
        <taxon>Flavobacteriales</taxon>
        <taxon>Flavobacteriaceae</taxon>
        <taxon>Flavobacterium</taxon>
    </lineage>
</organism>
<keyword evidence="4" id="KW-1134">Transmembrane beta strand</keyword>
<dbReference type="Pfam" id="PF22461">
    <property type="entry name" value="SLBB_2"/>
    <property type="match status" value="1"/>
</dbReference>
<comment type="similarity">
    <text evidence="2">Belongs to the BexD/CtrA/VexA family.</text>
</comment>
<keyword evidence="3" id="KW-0813">Transport</keyword>
<evidence type="ECO:0000313" key="18">
    <source>
        <dbReference type="Proteomes" id="UP000830583"/>
    </source>
</evidence>
<evidence type="ECO:0000259" key="16">
    <source>
        <dbReference type="Pfam" id="PF22461"/>
    </source>
</evidence>
<dbReference type="Pfam" id="PF02563">
    <property type="entry name" value="Poly_export"/>
    <property type="match status" value="1"/>
</dbReference>